<dbReference type="AlphaFoldDB" id="A0A162C255"/>
<reference evidence="1 2" key="1">
    <citation type="submission" date="2016-03" db="EMBL/GenBank/DDBJ databases">
        <title>EvidentialGene: Evidence-directed Construction of Genes on Genomes.</title>
        <authorList>
            <person name="Gilbert D.G."/>
            <person name="Choi J.-H."/>
            <person name="Mockaitis K."/>
            <person name="Colbourne J."/>
            <person name="Pfrender M."/>
        </authorList>
    </citation>
    <scope>NUCLEOTIDE SEQUENCE [LARGE SCALE GENOMIC DNA]</scope>
    <source>
        <strain evidence="1 2">Xinb3</strain>
        <tissue evidence="1">Complete organism</tissue>
    </source>
</reference>
<keyword evidence="2" id="KW-1185">Reference proteome</keyword>
<name>A0A162C255_9CRUS</name>
<sequence length="40" mass="4830">MKKFLIISIMTIKKRNKFFVKTPWKCSVGRTRLLVCCTYF</sequence>
<evidence type="ECO:0000313" key="2">
    <source>
        <dbReference type="Proteomes" id="UP000076858"/>
    </source>
</evidence>
<comment type="caution">
    <text evidence="1">The sequence shown here is derived from an EMBL/GenBank/DDBJ whole genome shotgun (WGS) entry which is preliminary data.</text>
</comment>
<organism evidence="1 2">
    <name type="scientific">Daphnia magna</name>
    <dbReference type="NCBI Taxonomy" id="35525"/>
    <lineage>
        <taxon>Eukaryota</taxon>
        <taxon>Metazoa</taxon>
        <taxon>Ecdysozoa</taxon>
        <taxon>Arthropoda</taxon>
        <taxon>Crustacea</taxon>
        <taxon>Branchiopoda</taxon>
        <taxon>Diplostraca</taxon>
        <taxon>Cladocera</taxon>
        <taxon>Anomopoda</taxon>
        <taxon>Daphniidae</taxon>
        <taxon>Daphnia</taxon>
    </lineage>
</organism>
<evidence type="ECO:0000313" key="1">
    <source>
        <dbReference type="EMBL" id="KZS00131.1"/>
    </source>
</evidence>
<protein>
    <submittedName>
        <fullName evidence="1">Uncharacterized protein</fullName>
    </submittedName>
</protein>
<gene>
    <name evidence="1" type="ORF">APZ42_003703</name>
</gene>
<dbReference type="Proteomes" id="UP000076858">
    <property type="component" value="Unassembled WGS sequence"/>
</dbReference>
<proteinExistence type="predicted"/>
<accession>A0A162C255</accession>
<dbReference type="EMBL" id="LRGB01011542">
    <property type="protein sequence ID" value="KZS00131.1"/>
    <property type="molecule type" value="Genomic_DNA"/>
</dbReference>